<gene>
    <name evidence="2" type="ORF">IAB73_01355</name>
</gene>
<evidence type="ECO:0000259" key="1">
    <source>
        <dbReference type="Pfam" id="PF01261"/>
    </source>
</evidence>
<reference evidence="2" key="2">
    <citation type="journal article" date="2021" name="PeerJ">
        <title>Extensive microbial diversity within the chicken gut microbiome revealed by metagenomics and culture.</title>
        <authorList>
            <person name="Gilroy R."/>
            <person name="Ravi A."/>
            <person name="Getino M."/>
            <person name="Pursley I."/>
            <person name="Horton D.L."/>
            <person name="Alikhan N.F."/>
            <person name="Baker D."/>
            <person name="Gharbi K."/>
            <person name="Hall N."/>
            <person name="Watson M."/>
            <person name="Adriaenssens E.M."/>
            <person name="Foster-Nyarko E."/>
            <person name="Jarju S."/>
            <person name="Secka A."/>
            <person name="Antonio M."/>
            <person name="Oren A."/>
            <person name="Chaudhuri R.R."/>
            <person name="La Ragione R."/>
            <person name="Hildebrand F."/>
            <person name="Pallen M.J."/>
        </authorList>
    </citation>
    <scope>NUCLEOTIDE SEQUENCE</scope>
    <source>
        <strain evidence="2">ChiSxjej2B14-6234</strain>
    </source>
</reference>
<name>A0A9D0Z7X1_9FIRM</name>
<evidence type="ECO:0000313" key="3">
    <source>
        <dbReference type="Proteomes" id="UP000886887"/>
    </source>
</evidence>
<dbReference type="PANTHER" id="PTHR12110:SF41">
    <property type="entry name" value="INOSOSE DEHYDRATASE"/>
    <property type="match status" value="1"/>
</dbReference>
<proteinExistence type="predicted"/>
<sequence length="258" mass="27427">MAPVGLQLYSLREVVEESLERALDMTRAAGYDCVEWYGCPQVTQDPAGARAACEARGLVSYSMHVPEAWLRADALPDTLEALRALGVRYAVLPWSKADSAAACEETAALLAGAKAYLAPHGIEVGYHNHGHEFKALPDGRLPMDVIVRGSGALGEVDTCWALYGGVEPDAYIASLGAQTGPVHFKDINADYRTRSPEAIDVPVGGGILDFERIARTLARAGRLEAGLIVEQEAYAGDVQADIAASCAHIRALLARLGA</sequence>
<dbReference type="Proteomes" id="UP000886887">
    <property type="component" value="Unassembled WGS sequence"/>
</dbReference>
<dbReference type="EMBL" id="DVFJ01000005">
    <property type="protein sequence ID" value="HIQ70847.1"/>
    <property type="molecule type" value="Genomic_DNA"/>
</dbReference>
<protein>
    <submittedName>
        <fullName evidence="2">Sugar phosphate isomerase/epimerase</fullName>
    </submittedName>
</protein>
<reference evidence="2" key="1">
    <citation type="submission" date="2020-10" db="EMBL/GenBank/DDBJ databases">
        <authorList>
            <person name="Gilroy R."/>
        </authorList>
    </citation>
    <scope>NUCLEOTIDE SEQUENCE</scope>
    <source>
        <strain evidence="2">ChiSxjej2B14-6234</strain>
    </source>
</reference>
<dbReference type="InterPro" id="IPR013022">
    <property type="entry name" value="Xyl_isomerase-like_TIM-brl"/>
</dbReference>
<dbReference type="InterPro" id="IPR036237">
    <property type="entry name" value="Xyl_isomerase-like_sf"/>
</dbReference>
<feature type="domain" description="Xylose isomerase-like TIM barrel" evidence="1">
    <location>
        <begin position="25"/>
        <end position="251"/>
    </location>
</feature>
<dbReference type="InterPro" id="IPR050312">
    <property type="entry name" value="IolE/XylAMocC-like"/>
</dbReference>
<comment type="caution">
    <text evidence="2">The sequence shown here is derived from an EMBL/GenBank/DDBJ whole genome shotgun (WGS) entry which is preliminary data.</text>
</comment>
<evidence type="ECO:0000313" key="2">
    <source>
        <dbReference type="EMBL" id="HIQ70847.1"/>
    </source>
</evidence>
<keyword evidence="2" id="KW-0413">Isomerase</keyword>
<dbReference type="AlphaFoldDB" id="A0A9D0Z7X1"/>
<dbReference type="Gene3D" id="3.20.20.150">
    <property type="entry name" value="Divalent-metal-dependent TIM barrel enzymes"/>
    <property type="match status" value="1"/>
</dbReference>
<dbReference type="Pfam" id="PF01261">
    <property type="entry name" value="AP_endonuc_2"/>
    <property type="match status" value="1"/>
</dbReference>
<dbReference type="GO" id="GO:0016853">
    <property type="term" value="F:isomerase activity"/>
    <property type="evidence" value="ECO:0007669"/>
    <property type="project" value="UniProtKB-KW"/>
</dbReference>
<dbReference type="SUPFAM" id="SSF51658">
    <property type="entry name" value="Xylose isomerase-like"/>
    <property type="match status" value="1"/>
</dbReference>
<dbReference type="PANTHER" id="PTHR12110">
    <property type="entry name" value="HYDROXYPYRUVATE ISOMERASE"/>
    <property type="match status" value="1"/>
</dbReference>
<accession>A0A9D0Z7X1</accession>
<organism evidence="2 3">
    <name type="scientific">Candidatus Onthenecus intestinigallinarum</name>
    <dbReference type="NCBI Taxonomy" id="2840875"/>
    <lineage>
        <taxon>Bacteria</taxon>
        <taxon>Bacillati</taxon>
        <taxon>Bacillota</taxon>
        <taxon>Clostridia</taxon>
        <taxon>Eubacteriales</taxon>
        <taxon>Candidatus Onthenecus</taxon>
    </lineage>
</organism>